<evidence type="ECO:0000256" key="7">
    <source>
        <dbReference type="ARBA" id="ARBA00022989"/>
    </source>
</evidence>
<feature type="region of interest" description="Disordered" evidence="9">
    <location>
        <begin position="645"/>
        <end position="682"/>
    </location>
</feature>
<dbReference type="Pfam" id="PF13473">
    <property type="entry name" value="Cupredoxin_1"/>
    <property type="match status" value="1"/>
</dbReference>
<accession>A0A9E6Y0D7</accession>
<evidence type="ECO:0000256" key="3">
    <source>
        <dbReference type="ARBA" id="ARBA00005989"/>
    </source>
</evidence>
<protein>
    <recommendedName>
        <fullName evidence="15">Iron permease</fullName>
    </recommendedName>
</protein>
<evidence type="ECO:0008006" key="15">
    <source>
        <dbReference type="Google" id="ProtNLM"/>
    </source>
</evidence>
<dbReference type="InterPro" id="IPR038352">
    <property type="entry name" value="Imelysin_sf"/>
</dbReference>
<keyword evidence="7 10" id="KW-1133">Transmembrane helix</keyword>
<dbReference type="GO" id="GO:0005381">
    <property type="term" value="F:iron ion transmembrane transporter activity"/>
    <property type="evidence" value="ECO:0007669"/>
    <property type="project" value="InterPro"/>
</dbReference>
<reference evidence="13" key="1">
    <citation type="journal article" date="2022" name="Int. J. Syst. Evol. Microbiol.">
        <title>Pseudomonas aegrilactucae sp. nov. and Pseudomonas morbosilactucae sp. nov., pathogens causing bacterial rot of lettuce in Japan.</title>
        <authorList>
            <person name="Sawada H."/>
            <person name="Fujikawa T."/>
            <person name="Satou M."/>
        </authorList>
    </citation>
    <scope>NUCLEOTIDE SEQUENCE</scope>
    <source>
        <strain evidence="13">0166_1</strain>
    </source>
</reference>
<dbReference type="KEGG" id="sbae:DSM104329_03889"/>
<dbReference type="Gene3D" id="1.20.1420.20">
    <property type="entry name" value="M75 peptidase, HXXE motif"/>
    <property type="match status" value="1"/>
</dbReference>
<dbReference type="InterPro" id="IPR018976">
    <property type="entry name" value="Imelysin-like"/>
</dbReference>
<feature type="transmembrane region" description="Helical" evidence="10">
    <location>
        <begin position="146"/>
        <end position="167"/>
    </location>
</feature>
<feature type="transmembrane region" description="Helical" evidence="10">
    <location>
        <begin position="275"/>
        <end position="295"/>
    </location>
</feature>
<sequence>MLPTFVIALREGLEAALIVGIIAAFLRQEGRRDALRPMWLGVGLAVLLCLGVGIGLRLAGEELPHRQQEALAAIVAMVAVAMVTYMIVWMTNHAAALESQLHGEAAAALERNSTWALVTLAFFAVLREGFETAVFLVAVFQDSSNTSAAGAGALLGLAVAIVLGWAIYKGGVRLNLSRFFRITGALLVLVAAGLVASALHAAAEAGWVTAGQGVAFDLSWLVDPGAVSGALLTGMFGLQPEPTVIEVVGWLVYAVPMLVFVLVPARRHRAIRNAVAAAAAIVAPVAVVIGVVAGGSSSESLASSGTRAGARDIDVSVTKEGCSPRDLRVAAGPANFIVTAKDNGSVTEYEILSGTRVLAEAEHLTDGQTGKFSLTLQPGRYELLCPGGTDESGTLVVTGARAASGLSPELAAGMKGYRAYAEAQARALVDGTARLRDALASGDLGAARRAYVEARIPYERIEPIAESLGDLDPRIDARVNDVEPGHAWTGFHPIERRLWEAGTTRGTRALAEQLVADTRELQATMPRIELEPAQVGNGANELLNEVSKSKITGEEERYSRTDLVDFEANVAGAQAAFDAIKPALQRHDPELVATIERRFDAVYAGLKPFGRGARFVSYDDLTKAQVRELSRLIDQLAEPLSRAPALAVGSGGPGGSGGSGGSAGSGGSGGPGGSGGSGGSGG</sequence>
<dbReference type="InterPro" id="IPR050894">
    <property type="entry name" value="EfeM/EfeO_iron_uptake"/>
</dbReference>
<evidence type="ECO:0000256" key="6">
    <source>
        <dbReference type="ARBA" id="ARBA00022729"/>
    </source>
</evidence>
<dbReference type="Pfam" id="PF03239">
    <property type="entry name" value="FTR1"/>
    <property type="match status" value="1"/>
</dbReference>
<feature type="domain" description="Imelysin-like" evidence="11">
    <location>
        <begin position="415"/>
        <end position="642"/>
    </location>
</feature>
<evidence type="ECO:0000256" key="10">
    <source>
        <dbReference type="SAM" id="Phobius"/>
    </source>
</evidence>
<dbReference type="Pfam" id="PF09375">
    <property type="entry name" value="Peptidase_M75"/>
    <property type="match status" value="1"/>
</dbReference>
<keyword evidence="8 10" id="KW-0472">Membrane</keyword>
<feature type="transmembrane region" description="Helical" evidence="10">
    <location>
        <begin position="38"/>
        <end position="58"/>
    </location>
</feature>
<dbReference type="NCBIfam" id="NF041757">
    <property type="entry name" value="EfeO"/>
    <property type="match status" value="1"/>
</dbReference>
<dbReference type="CDD" id="cd14656">
    <property type="entry name" value="Imelysin-like_EfeO"/>
    <property type="match status" value="1"/>
</dbReference>
<evidence type="ECO:0000313" key="13">
    <source>
        <dbReference type="EMBL" id="UGS37473.1"/>
    </source>
</evidence>
<proteinExistence type="inferred from homology"/>
<evidence type="ECO:0000259" key="11">
    <source>
        <dbReference type="Pfam" id="PF09375"/>
    </source>
</evidence>
<organism evidence="13 14">
    <name type="scientific">Capillimicrobium parvum</name>
    <dbReference type="NCBI Taxonomy" id="2884022"/>
    <lineage>
        <taxon>Bacteria</taxon>
        <taxon>Bacillati</taxon>
        <taxon>Actinomycetota</taxon>
        <taxon>Thermoleophilia</taxon>
        <taxon>Solirubrobacterales</taxon>
        <taxon>Capillimicrobiaceae</taxon>
        <taxon>Capillimicrobium</taxon>
    </lineage>
</organism>
<evidence type="ECO:0000256" key="1">
    <source>
        <dbReference type="ARBA" id="ARBA00004141"/>
    </source>
</evidence>
<keyword evidence="14" id="KW-1185">Reference proteome</keyword>
<dbReference type="Proteomes" id="UP001162834">
    <property type="component" value="Chromosome"/>
</dbReference>
<evidence type="ECO:0000256" key="2">
    <source>
        <dbReference type="ARBA" id="ARBA00004418"/>
    </source>
</evidence>
<evidence type="ECO:0000313" key="14">
    <source>
        <dbReference type="Proteomes" id="UP001162834"/>
    </source>
</evidence>
<gene>
    <name evidence="13" type="ORF">DSM104329_03889</name>
</gene>
<keyword evidence="5 10" id="KW-0812">Transmembrane</keyword>
<comment type="similarity">
    <text evidence="4">Belongs to the oxidase-dependent Fe transporter (OFeT) (TC 9.A.10.1) family.</text>
</comment>
<dbReference type="InterPro" id="IPR028096">
    <property type="entry name" value="EfeO_Cupredoxin"/>
</dbReference>
<feature type="transmembrane region" description="Helical" evidence="10">
    <location>
        <begin position="113"/>
        <end position="140"/>
    </location>
</feature>
<feature type="transmembrane region" description="Helical" evidence="10">
    <location>
        <begin position="70"/>
        <end position="92"/>
    </location>
</feature>
<evidence type="ECO:0000256" key="5">
    <source>
        <dbReference type="ARBA" id="ARBA00022692"/>
    </source>
</evidence>
<dbReference type="RefSeq" id="WP_259311528.1">
    <property type="nucleotide sequence ID" value="NZ_CP087164.1"/>
</dbReference>
<dbReference type="InterPro" id="IPR034981">
    <property type="entry name" value="Imelysin-like_EfeO/Algp7"/>
</dbReference>
<dbReference type="EMBL" id="CP087164">
    <property type="protein sequence ID" value="UGS37473.1"/>
    <property type="molecule type" value="Genomic_DNA"/>
</dbReference>
<dbReference type="PANTHER" id="PTHR39192">
    <property type="entry name" value="IRON UPTAKE SYSTEM COMPONENT EFEO"/>
    <property type="match status" value="1"/>
</dbReference>
<feature type="compositionally biased region" description="Gly residues" evidence="9">
    <location>
        <begin position="649"/>
        <end position="682"/>
    </location>
</feature>
<dbReference type="InterPro" id="IPR004923">
    <property type="entry name" value="FTR1/Fip1/EfeU"/>
</dbReference>
<comment type="subcellular location">
    <subcellularLocation>
        <location evidence="1">Membrane</location>
        <topology evidence="1">Multi-pass membrane protein</topology>
    </subcellularLocation>
    <subcellularLocation>
        <location evidence="2">Periplasm</location>
    </subcellularLocation>
</comment>
<dbReference type="GO" id="GO:0042597">
    <property type="term" value="C:periplasmic space"/>
    <property type="evidence" value="ECO:0007669"/>
    <property type="project" value="UniProtKB-SubCell"/>
</dbReference>
<dbReference type="NCBIfam" id="NF041756">
    <property type="entry name" value="EfeU"/>
    <property type="match status" value="1"/>
</dbReference>
<keyword evidence="6" id="KW-0732">Signal</keyword>
<comment type="similarity">
    <text evidence="3">Belongs to the EfeM/EfeO family.</text>
</comment>
<dbReference type="PANTHER" id="PTHR39192:SF1">
    <property type="entry name" value="IRON UPTAKE SYSTEM COMPONENT EFEO"/>
    <property type="match status" value="1"/>
</dbReference>
<name>A0A9E6Y0D7_9ACTN</name>
<evidence type="ECO:0000256" key="9">
    <source>
        <dbReference type="SAM" id="MobiDB-lite"/>
    </source>
</evidence>
<evidence type="ECO:0000256" key="8">
    <source>
        <dbReference type="ARBA" id="ARBA00023136"/>
    </source>
</evidence>
<feature type="domain" description="EfeO-type cupredoxin-like" evidence="12">
    <location>
        <begin position="302"/>
        <end position="397"/>
    </location>
</feature>
<evidence type="ECO:0000259" key="12">
    <source>
        <dbReference type="Pfam" id="PF13473"/>
    </source>
</evidence>
<dbReference type="GO" id="GO:0033573">
    <property type="term" value="C:high-affinity iron permease complex"/>
    <property type="evidence" value="ECO:0007669"/>
    <property type="project" value="InterPro"/>
</dbReference>
<feature type="transmembrane region" description="Helical" evidence="10">
    <location>
        <begin position="179"/>
        <end position="203"/>
    </location>
</feature>
<dbReference type="InterPro" id="IPR053377">
    <property type="entry name" value="Iron_uptake_EfeM/EfeO"/>
</dbReference>
<evidence type="ECO:0000256" key="4">
    <source>
        <dbReference type="ARBA" id="ARBA00008333"/>
    </source>
</evidence>
<feature type="transmembrane region" description="Helical" evidence="10">
    <location>
        <begin position="6"/>
        <end position="26"/>
    </location>
</feature>
<dbReference type="AlphaFoldDB" id="A0A9E6Y0D7"/>
<feature type="transmembrane region" description="Helical" evidence="10">
    <location>
        <begin position="244"/>
        <end position="263"/>
    </location>
</feature>